<accession>A0ABT8S454</accession>
<gene>
    <name evidence="1" type="ORF">Q2T77_10795</name>
</gene>
<dbReference type="RefSeq" id="WP_301807960.1">
    <property type="nucleotide sequence ID" value="NZ_JAUJZH010000006.1"/>
</dbReference>
<organism evidence="1 2">
    <name type="scientific">Variovorax ginsengisoli</name>
    <dbReference type="NCBI Taxonomy" id="363844"/>
    <lineage>
        <taxon>Bacteria</taxon>
        <taxon>Pseudomonadati</taxon>
        <taxon>Pseudomonadota</taxon>
        <taxon>Betaproteobacteria</taxon>
        <taxon>Burkholderiales</taxon>
        <taxon>Comamonadaceae</taxon>
        <taxon>Variovorax</taxon>
    </lineage>
</organism>
<dbReference type="SUPFAM" id="SSF51182">
    <property type="entry name" value="RmlC-like cupins"/>
    <property type="match status" value="2"/>
</dbReference>
<evidence type="ECO:0008006" key="3">
    <source>
        <dbReference type="Google" id="ProtNLM"/>
    </source>
</evidence>
<reference evidence="1" key="1">
    <citation type="submission" date="2023-06" db="EMBL/GenBank/DDBJ databases">
        <authorList>
            <person name="Jiang Y."/>
            <person name="Liu Q."/>
        </authorList>
    </citation>
    <scope>NUCLEOTIDE SEQUENCE</scope>
    <source>
        <strain evidence="1">CGMCC 1.12090</strain>
    </source>
</reference>
<dbReference type="Proteomes" id="UP001169027">
    <property type="component" value="Unassembled WGS sequence"/>
</dbReference>
<name>A0ABT8S454_9BURK</name>
<keyword evidence="2" id="KW-1185">Reference proteome</keyword>
<evidence type="ECO:0000313" key="2">
    <source>
        <dbReference type="Proteomes" id="UP001169027"/>
    </source>
</evidence>
<sequence length="277" mass="30552">MQQILNLRDLTMIERVHARGGRFRYHPLLSGTDGAVGNFFLQLSNTFNDFDSPRHRHNFDQVRVQLEGDADFSRDGVMKPGMIGYFPEGVFYGPQSIAGESLTLVLQFGGASRSGYLSEAAFQRGISELKETGRFEAGVYKVDKPEGGTRNQDAYEAVWEHVHGRALRYPESRYDKPVFIRPSAAAWVPDDSAPGLARKHLGTFSEACTTLSLVELQPGVGFEVPPNTIVFVLEGQGRAGDGDWEPRSSLYSGANASRMQADAASQLLQIELPRLSP</sequence>
<dbReference type="EMBL" id="JAUKVY010000006">
    <property type="protein sequence ID" value="MDO1532777.1"/>
    <property type="molecule type" value="Genomic_DNA"/>
</dbReference>
<comment type="caution">
    <text evidence="1">The sequence shown here is derived from an EMBL/GenBank/DDBJ whole genome shotgun (WGS) entry which is preliminary data.</text>
</comment>
<dbReference type="InterPro" id="IPR011051">
    <property type="entry name" value="RmlC_Cupin_sf"/>
</dbReference>
<evidence type="ECO:0000313" key="1">
    <source>
        <dbReference type="EMBL" id="MDO1532777.1"/>
    </source>
</evidence>
<protein>
    <recommendedName>
        <fullName evidence="3">Quercetin 2,3-dioxygenase</fullName>
    </recommendedName>
</protein>
<proteinExistence type="predicted"/>